<dbReference type="AlphaFoldDB" id="A0A2M3Z1T8"/>
<accession>A0A2M3Z1T8</accession>
<keyword evidence="7" id="KW-0648">Protein biosynthesis</keyword>
<feature type="compositionally biased region" description="Basic residues" evidence="5">
    <location>
        <begin position="550"/>
        <end position="563"/>
    </location>
</feature>
<keyword evidence="7" id="KW-0251">Elongation factor</keyword>
<feature type="compositionally biased region" description="Low complexity" evidence="5">
    <location>
        <begin position="301"/>
        <end position="311"/>
    </location>
</feature>
<feature type="region of interest" description="Disordered" evidence="5">
    <location>
        <begin position="109"/>
        <end position="135"/>
    </location>
</feature>
<feature type="compositionally biased region" description="Low complexity" evidence="5">
    <location>
        <begin position="235"/>
        <end position="264"/>
    </location>
</feature>
<dbReference type="GO" id="GO:0005634">
    <property type="term" value="C:nucleus"/>
    <property type="evidence" value="ECO:0007669"/>
    <property type="project" value="InterPro"/>
</dbReference>
<evidence type="ECO:0000256" key="2">
    <source>
        <dbReference type="ARBA" id="ARBA00022771"/>
    </source>
</evidence>
<dbReference type="GO" id="GO:0003746">
    <property type="term" value="F:translation elongation factor activity"/>
    <property type="evidence" value="ECO:0007669"/>
    <property type="project" value="UniProtKB-KW"/>
</dbReference>
<dbReference type="PANTHER" id="PTHR39942:SF1">
    <property type="entry name" value="BCDNA.LD26519-RELATED"/>
    <property type="match status" value="1"/>
</dbReference>
<feature type="region of interest" description="Disordered" evidence="5">
    <location>
        <begin position="220"/>
        <end position="264"/>
    </location>
</feature>
<dbReference type="Pfam" id="PF07776">
    <property type="entry name" value="zf-AD"/>
    <property type="match status" value="1"/>
</dbReference>
<dbReference type="Gene3D" id="2.20.25.240">
    <property type="match status" value="1"/>
</dbReference>
<proteinExistence type="predicted"/>
<feature type="region of interest" description="Disordered" evidence="5">
    <location>
        <begin position="508"/>
        <end position="563"/>
    </location>
</feature>
<feature type="binding site" evidence="4">
    <location>
        <position position="64"/>
    </location>
    <ligand>
        <name>Zn(2+)</name>
        <dbReference type="ChEBI" id="CHEBI:29105"/>
    </ligand>
</feature>
<dbReference type="PANTHER" id="PTHR39942">
    <property type="entry name" value="BCDNA.LD26519-RELATED"/>
    <property type="match status" value="1"/>
</dbReference>
<keyword evidence="3 4" id="KW-0862">Zinc</keyword>
<dbReference type="Pfam" id="PF04500">
    <property type="entry name" value="FLYWCH"/>
    <property type="match status" value="1"/>
</dbReference>
<feature type="domain" description="ZAD" evidence="6">
    <location>
        <begin position="15"/>
        <end position="91"/>
    </location>
</feature>
<dbReference type="SMART" id="SM00868">
    <property type="entry name" value="zf-AD"/>
    <property type="match status" value="1"/>
</dbReference>
<organism evidence="7">
    <name type="scientific">Anopheles braziliensis</name>
    <dbReference type="NCBI Taxonomy" id="58242"/>
    <lineage>
        <taxon>Eukaryota</taxon>
        <taxon>Metazoa</taxon>
        <taxon>Ecdysozoa</taxon>
        <taxon>Arthropoda</taxon>
        <taxon>Hexapoda</taxon>
        <taxon>Insecta</taxon>
        <taxon>Pterygota</taxon>
        <taxon>Neoptera</taxon>
        <taxon>Endopterygota</taxon>
        <taxon>Diptera</taxon>
        <taxon>Nematocera</taxon>
        <taxon>Culicoidea</taxon>
        <taxon>Culicidae</taxon>
        <taxon>Anophelinae</taxon>
        <taxon>Anopheles</taxon>
    </lineage>
</organism>
<feature type="binding site" evidence="4">
    <location>
        <position position="17"/>
    </location>
    <ligand>
        <name>Zn(2+)</name>
        <dbReference type="ChEBI" id="CHEBI:29105"/>
    </ligand>
</feature>
<name>A0A2M3Z1T8_9DIPT</name>
<feature type="compositionally biased region" description="Basic and acidic residues" evidence="5">
    <location>
        <begin position="405"/>
        <end position="422"/>
    </location>
</feature>
<keyword evidence="2 4" id="KW-0863">Zinc-finger</keyword>
<dbReference type="Gene3D" id="3.40.1800.20">
    <property type="match status" value="1"/>
</dbReference>
<dbReference type="GO" id="GO:0008270">
    <property type="term" value="F:zinc ion binding"/>
    <property type="evidence" value="ECO:0007669"/>
    <property type="project" value="UniProtKB-UniRule"/>
</dbReference>
<dbReference type="PROSITE" id="PS51915">
    <property type="entry name" value="ZAD"/>
    <property type="match status" value="1"/>
</dbReference>
<evidence type="ECO:0000256" key="4">
    <source>
        <dbReference type="PROSITE-ProRule" id="PRU01263"/>
    </source>
</evidence>
<sequence length="600" mass="65102">MEMDQLQTQIQTESPFCRLCFSQASELYELFPNAGHDNESLLIKILEVVPIAISFEEDLNSYICGKCVTLVEEFYEYREKVKENDALLREKRKSVDHTTTTAIYNVVSMQPDGTHSNSSPNGAANGGAELGGGGVPGGDGVGGTVLDETQGALDHRISIEGGAPLNGNILEFKKQLFTASPSQVGVWLCVASGSDIQCPAAIEVDDNIQVVAEIGQHNHGLPVSVAENPPDIPKHQQTQQQQQQQQQQHHQQQQQQQQQQPQSSVDTTTCVVVTNASGSPGGTLVSCPATVVESPGSVSGTSRTPASTKTSSSRKKKSRDQPSKRKVSNDILVGDGWLIDVNTFKRNHYQLVTKDGYQTFLIYNGYRFRTQQKIRNGIAAWKCAWNGRKGCQAILHISEDYQKVKEAGSPHNHDPSLRDRIISNKPANGGSGSDQSLMLQSDGEGELGQELRQTITSSRAAVLGHPGTSSSSTSLAGEVVTLSGTQTTVTATTSGTTLELSSDIDFVQQSSSSGSELITTTTTTTSADHQQPTTTQQQHHHHQQQQQQQHGHHHHSHHVQHQHHTVVGVVDEVVGKDDSTISMDIEEIIRPHVVLHSGNE</sequence>
<dbReference type="InterPro" id="IPR012934">
    <property type="entry name" value="Znf_AD"/>
</dbReference>
<feature type="binding site" evidence="4">
    <location>
        <position position="67"/>
    </location>
    <ligand>
        <name>Zn(2+)</name>
        <dbReference type="ChEBI" id="CHEBI:29105"/>
    </ligand>
</feature>
<evidence type="ECO:0000313" key="7">
    <source>
        <dbReference type="EMBL" id="MBW22464.1"/>
    </source>
</evidence>
<dbReference type="EMBL" id="GGFM01001713">
    <property type="protein sequence ID" value="MBW22464.1"/>
    <property type="molecule type" value="Transcribed_RNA"/>
</dbReference>
<keyword evidence="1 4" id="KW-0479">Metal-binding</keyword>
<protein>
    <submittedName>
        <fullName evidence="7">Putative elongation factor 1-alpha</fullName>
    </submittedName>
</protein>
<reference evidence="7" key="1">
    <citation type="submission" date="2018-01" db="EMBL/GenBank/DDBJ databases">
        <title>An insight into the sialome of Amazonian anophelines.</title>
        <authorList>
            <person name="Ribeiro J.M."/>
            <person name="Scarpassa V."/>
            <person name="Calvo E."/>
        </authorList>
    </citation>
    <scope>NUCLEOTIDE SEQUENCE</scope>
    <source>
        <tissue evidence="7">Salivary glands</tissue>
    </source>
</reference>
<dbReference type="SUPFAM" id="SSF57716">
    <property type="entry name" value="Glucocorticoid receptor-like (DNA-binding domain)"/>
    <property type="match status" value="1"/>
</dbReference>
<evidence type="ECO:0000259" key="6">
    <source>
        <dbReference type="PROSITE" id="PS51915"/>
    </source>
</evidence>
<feature type="compositionally biased region" description="Low complexity" evidence="5">
    <location>
        <begin position="508"/>
        <end position="537"/>
    </location>
</feature>
<dbReference type="InterPro" id="IPR007588">
    <property type="entry name" value="Znf_FLYWCH"/>
</dbReference>
<evidence type="ECO:0000256" key="5">
    <source>
        <dbReference type="SAM" id="MobiDB-lite"/>
    </source>
</evidence>
<feature type="compositionally biased region" description="Gly residues" evidence="5">
    <location>
        <begin position="124"/>
        <end position="135"/>
    </location>
</feature>
<feature type="binding site" evidence="4">
    <location>
        <position position="20"/>
    </location>
    <ligand>
        <name>Zn(2+)</name>
        <dbReference type="ChEBI" id="CHEBI:29105"/>
    </ligand>
</feature>
<feature type="region of interest" description="Disordered" evidence="5">
    <location>
        <begin position="293"/>
        <end position="327"/>
    </location>
</feature>
<evidence type="ECO:0000256" key="1">
    <source>
        <dbReference type="ARBA" id="ARBA00022723"/>
    </source>
</evidence>
<feature type="compositionally biased region" description="Polar residues" evidence="5">
    <location>
        <begin position="109"/>
        <end position="119"/>
    </location>
</feature>
<evidence type="ECO:0000256" key="3">
    <source>
        <dbReference type="ARBA" id="ARBA00022833"/>
    </source>
</evidence>
<feature type="region of interest" description="Disordered" evidence="5">
    <location>
        <begin position="405"/>
        <end position="450"/>
    </location>
</feature>